<dbReference type="InterPro" id="IPR007372">
    <property type="entry name" value="Lipid/polyisoprenoid-bd_YceI"/>
</dbReference>
<dbReference type="Gene3D" id="2.40.128.110">
    <property type="entry name" value="Lipid/polyisoprenoid-binding, YceI-like"/>
    <property type="match status" value="1"/>
</dbReference>
<accession>A0ABS5KQJ4</accession>
<dbReference type="RefSeq" id="WP_212009876.1">
    <property type="nucleotide sequence ID" value="NZ_JAAFYZ010000046.1"/>
</dbReference>
<dbReference type="Proteomes" id="UP000730482">
    <property type="component" value="Unassembled WGS sequence"/>
</dbReference>
<evidence type="ECO:0000313" key="4">
    <source>
        <dbReference type="Proteomes" id="UP000730482"/>
    </source>
</evidence>
<reference evidence="3 4" key="1">
    <citation type="submission" date="2020-02" db="EMBL/GenBank/DDBJ databases">
        <title>Acidophilic actinobacteria isolated from forest soil.</title>
        <authorList>
            <person name="Golinska P."/>
        </authorList>
    </citation>
    <scope>NUCLEOTIDE SEQUENCE [LARGE SCALE GENOMIC DNA]</scope>
    <source>
        <strain evidence="3 4">NL8</strain>
    </source>
</reference>
<evidence type="ECO:0000256" key="1">
    <source>
        <dbReference type="ARBA" id="ARBA00008812"/>
    </source>
</evidence>
<keyword evidence="4" id="KW-1185">Reference proteome</keyword>
<dbReference type="SMART" id="SM00867">
    <property type="entry name" value="YceI"/>
    <property type="match status" value="1"/>
</dbReference>
<dbReference type="PANTHER" id="PTHR34406:SF1">
    <property type="entry name" value="PROTEIN YCEI"/>
    <property type="match status" value="1"/>
</dbReference>
<evidence type="ECO:0000313" key="3">
    <source>
        <dbReference type="EMBL" id="MBS2548301.1"/>
    </source>
</evidence>
<comment type="caution">
    <text evidence="3">The sequence shown here is derived from an EMBL/GenBank/DDBJ whole genome shotgun (WGS) entry which is preliminary data.</text>
</comment>
<dbReference type="SUPFAM" id="SSF101874">
    <property type="entry name" value="YceI-like"/>
    <property type="match status" value="1"/>
</dbReference>
<sequence length="192" mass="20957">MTAATGSGTVRVVNHRLVPAAGTYDLDPAHTFVEFSAQHLVIGHVRGRFSEVSGRIVVAEDVLDSSVEVSIAARSIDTHVLERDTDLRSPRFFDVDRFARISFAGTQIVEYPDARWGVRGDLRVRAIRCPVELSTRFTGATEADGQVRIGFVAHAAVSRREFGLVQDLVQETGSLSAGRDVRLQIAAEAVRV</sequence>
<comment type="similarity">
    <text evidence="1">Belongs to the UPF0312 family.</text>
</comment>
<organism evidence="3 4">
    <name type="scientific">Catenulispora pinistramenti</name>
    <dbReference type="NCBI Taxonomy" id="2705254"/>
    <lineage>
        <taxon>Bacteria</taxon>
        <taxon>Bacillati</taxon>
        <taxon>Actinomycetota</taxon>
        <taxon>Actinomycetes</taxon>
        <taxon>Catenulisporales</taxon>
        <taxon>Catenulisporaceae</taxon>
        <taxon>Catenulispora</taxon>
    </lineage>
</organism>
<evidence type="ECO:0000259" key="2">
    <source>
        <dbReference type="SMART" id="SM00867"/>
    </source>
</evidence>
<dbReference type="InterPro" id="IPR036761">
    <property type="entry name" value="TTHA0802/YceI-like_sf"/>
</dbReference>
<protein>
    <submittedName>
        <fullName evidence="3">YceI family protein</fullName>
    </submittedName>
</protein>
<dbReference type="Pfam" id="PF04264">
    <property type="entry name" value="YceI"/>
    <property type="match status" value="1"/>
</dbReference>
<dbReference type="PANTHER" id="PTHR34406">
    <property type="entry name" value="PROTEIN YCEI"/>
    <property type="match status" value="1"/>
</dbReference>
<gene>
    <name evidence="3" type="ORF">KGQ19_15660</name>
</gene>
<dbReference type="EMBL" id="JAAFYZ010000046">
    <property type="protein sequence ID" value="MBS2548301.1"/>
    <property type="molecule type" value="Genomic_DNA"/>
</dbReference>
<feature type="domain" description="Lipid/polyisoprenoid-binding YceI-like" evidence="2">
    <location>
        <begin position="23"/>
        <end position="190"/>
    </location>
</feature>
<name>A0ABS5KQJ4_9ACTN</name>
<proteinExistence type="inferred from homology"/>